<dbReference type="EMBL" id="ML213512">
    <property type="protein sequence ID" value="TFK50793.1"/>
    <property type="molecule type" value="Genomic_DNA"/>
</dbReference>
<proteinExistence type="predicted"/>
<name>A0A5C3N0V5_9AGAM</name>
<dbReference type="Proteomes" id="UP000305948">
    <property type="component" value="Unassembled WGS sequence"/>
</dbReference>
<keyword evidence="2" id="KW-1185">Reference proteome</keyword>
<organism evidence="1 2">
    <name type="scientific">Heliocybe sulcata</name>
    <dbReference type="NCBI Taxonomy" id="5364"/>
    <lineage>
        <taxon>Eukaryota</taxon>
        <taxon>Fungi</taxon>
        <taxon>Dikarya</taxon>
        <taxon>Basidiomycota</taxon>
        <taxon>Agaricomycotina</taxon>
        <taxon>Agaricomycetes</taxon>
        <taxon>Gloeophyllales</taxon>
        <taxon>Gloeophyllaceae</taxon>
        <taxon>Heliocybe</taxon>
    </lineage>
</organism>
<dbReference type="AlphaFoldDB" id="A0A5C3N0V5"/>
<evidence type="ECO:0000313" key="1">
    <source>
        <dbReference type="EMBL" id="TFK50793.1"/>
    </source>
</evidence>
<gene>
    <name evidence="1" type="ORF">OE88DRAFT_179195</name>
</gene>
<evidence type="ECO:0000313" key="2">
    <source>
        <dbReference type="Proteomes" id="UP000305948"/>
    </source>
</evidence>
<reference evidence="1 2" key="1">
    <citation type="journal article" date="2019" name="Nat. Ecol. Evol.">
        <title>Megaphylogeny resolves global patterns of mushroom evolution.</title>
        <authorList>
            <person name="Varga T."/>
            <person name="Krizsan K."/>
            <person name="Foldi C."/>
            <person name="Dima B."/>
            <person name="Sanchez-Garcia M."/>
            <person name="Sanchez-Ramirez S."/>
            <person name="Szollosi G.J."/>
            <person name="Szarkandi J.G."/>
            <person name="Papp V."/>
            <person name="Albert L."/>
            <person name="Andreopoulos W."/>
            <person name="Angelini C."/>
            <person name="Antonin V."/>
            <person name="Barry K.W."/>
            <person name="Bougher N.L."/>
            <person name="Buchanan P."/>
            <person name="Buyck B."/>
            <person name="Bense V."/>
            <person name="Catcheside P."/>
            <person name="Chovatia M."/>
            <person name="Cooper J."/>
            <person name="Damon W."/>
            <person name="Desjardin D."/>
            <person name="Finy P."/>
            <person name="Geml J."/>
            <person name="Haridas S."/>
            <person name="Hughes K."/>
            <person name="Justo A."/>
            <person name="Karasinski D."/>
            <person name="Kautmanova I."/>
            <person name="Kiss B."/>
            <person name="Kocsube S."/>
            <person name="Kotiranta H."/>
            <person name="LaButti K.M."/>
            <person name="Lechner B.E."/>
            <person name="Liimatainen K."/>
            <person name="Lipzen A."/>
            <person name="Lukacs Z."/>
            <person name="Mihaltcheva S."/>
            <person name="Morgado L.N."/>
            <person name="Niskanen T."/>
            <person name="Noordeloos M.E."/>
            <person name="Ohm R.A."/>
            <person name="Ortiz-Santana B."/>
            <person name="Ovrebo C."/>
            <person name="Racz N."/>
            <person name="Riley R."/>
            <person name="Savchenko A."/>
            <person name="Shiryaev A."/>
            <person name="Soop K."/>
            <person name="Spirin V."/>
            <person name="Szebenyi C."/>
            <person name="Tomsovsky M."/>
            <person name="Tulloss R.E."/>
            <person name="Uehling J."/>
            <person name="Grigoriev I.V."/>
            <person name="Vagvolgyi C."/>
            <person name="Papp T."/>
            <person name="Martin F.M."/>
            <person name="Miettinen O."/>
            <person name="Hibbett D.S."/>
            <person name="Nagy L.G."/>
        </authorList>
    </citation>
    <scope>NUCLEOTIDE SEQUENCE [LARGE SCALE GENOMIC DNA]</scope>
    <source>
        <strain evidence="1 2">OMC1185</strain>
    </source>
</reference>
<protein>
    <submittedName>
        <fullName evidence="1">Uncharacterized protein</fullName>
    </submittedName>
</protein>
<sequence>MNCIASDSGNVLFGRLQSRYRCALTRGLIRPLRILEVLFRCQANRRYGVVPKLVPSLKRACIFESLVSSYREGNLIPGTYQSCVSKSNHAKQLDFGKLAYSHSLDLCKQRPGGREQFLPTSNHSNIDATSNVELTHMCRHRSCTNRSVTKASRRREESYT</sequence>
<accession>A0A5C3N0V5</accession>